<dbReference type="Pfam" id="PF05188">
    <property type="entry name" value="MutS_II"/>
    <property type="match status" value="1"/>
</dbReference>
<dbReference type="SUPFAM" id="SSF48334">
    <property type="entry name" value="DNA repair protein MutS, domain III"/>
    <property type="match status" value="1"/>
</dbReference>
<dbReference type="Pfam" id="PF00488">
    <property type="entry name" value="MutS_V"/>
    <property type="match status" value="1"/>
</dbReference>
<dbReference type="GO" id="GO:0030983">
    <property type="term" value="F:mismatched DNA binding"/>
    <property type="evidence" value="ECO:0007669"/>
    <property type="project" value="InterPro"/>
</dbReference>
<reference evidence="6" key="1">
    <citation type="submission" date="2016-09" db="EMBL/GenBank/DDBJ databases">
        <authorList>
            <person name="Hebert L."/>
            <person name="Moumen B."/>
        </authorList>
    </citation>
    <scope>NUCLEOTIDE SEQUENCE [LARGE SCALE GENOMIC DNA]</scope>
    <source>
        <strain evidence="6">OVI</strain>
    </source>
</reference>
<protein>
    <submittedName>
        <fullName evidence="6">Mismatch repair protein, putative</fullName>
    </submittedName>
</protein>
<dbReference type="SUPFAM" id="SSF52540">
    <property type="entry name" value="P-loop containing nucleoside triphosphate hydrolases"/>
    <property type="match status" value="1"/>
</dbReference>
<name>A0A1G4IC14_TRYEQ</name>
<dbReference type="RefSeq" id="XP_067080638.1">
    <property type="nucleotide sequence ID" value="XM_067224537.1"/>
</dbReference>
<dbReference type="InterPro" id="IPR036187">
    <property type="entry name" value="DNA_mismatch_repair_MutS_sf"/>
</dbReference>
<dbReference type="VEuPathDB" id="TriTrypDB:TEOVI_000129600"/>
<dbReference type="SMART" id="SM00534">
    <property type="entry name" value="MUTSac"/>
    <property type="match status" value="1"/>
</dbReference>
<dbReference type="GO" id="GO:0005524">
    <property type="term" value="F:ATP binding"/>
    <property type="evidence" value="ECO:0007669"/>
    <property type="project" value="UniProtKB-KW"/>
</dbReference>
<feature type="domain" description="DNA mismatch repair protein MutS core" evidence="4">
    <location>
        <begin position="331"/>
        <end position="814"/>
    </location>
</feature>
<dbReference type="Proteomes" id="UP000195570">
    <property type="component" value="Unassembled WGS sequence"/>
</dbReference>
<evidence type="ECO:0000259" key="4">
    <source>
        <dbReference type="SMART" id="SM00533"/>
    </source>
</evidence>
<dbReference type="GO" id="GO:0006298">
    <property type="term" value="P:mismatch repair"/>
    <property type="evidence" value="ECO:0007669"/>
    <property type="project" value="InterPro"/>
</dbReference>
<evidence type="ECO:0000256" key="3">
    <source>
        <dbReference type="ARBA" id="ARBA00023125"/>
    </source>
</evidence>
<organism evidence="6 7">
    <name type="scientific">Trypanosoma equiperdum</name>
    <dbReference type="NCBI Taxonomy" id="5694"/>
    <lineage>
        <taxon>Eukaryota</taxon>
        <taxon>Discoba</taxon>
        <taxon>Euglenozoa</taxon>
        <taxon>Kinetoplastea</taxon>
        <taxon>Metakinetoplastina</taxon>
        <taxon>Trypanosomatida</taxon>
        <taxon>Trypanosomatidae</taxon>
        <taxon>Trypanosoma</taxon>
    </lineage>
</organism>
<evidence type="ECO:0000256" key="2">
    <source>
        <dbReference type="ARBA" id="ARBA00022840"/>
    </source>
</evidence>
<evidence type="ECO:0000259" key="5">
    <source>
        <dbReference type="SMART" id="SM00534"/>
    </source>
</evidence>
<dbReference type="GO" id="GO:0140664">
    <property type="term" value="F:ATP-dependent DNA damage sensor activity"/>
    <property type="evidence" value="ECO:0007669"/>
    <property type="project" value="InterPro"/>
</dbReference>
<dbReference type="InterPro" id="IPR007860">
    <property type="entry name" value="DNA_mmatch_repair_MutS_con_dom"/>
</dbReference>
<evidence type="ECO:0000313" key="7">
    <source>
        <dbReference type="Proteomes" id="UP000195570"/>
    </source>
</evidence>
<dbReference type="EMBL" id="CZPT02001300">
    <property type="protein sequence ID" value="SCU69727.1"/>
    <property type="molecule type" value="Genomic_DNA"/>
</dbReference>
<evidence type="ECO:0000313" key="6">
    <source>
        <dbReference type="EMBL" id="SCU69727.1"/>
    </source>
</evidence>
<gene>
    <name evidence="6" type="ORF">TEOVI_000129600</name>
</gene>
<dbReference type="AlphaFoldDB" id="A0A1G4IC14"/>
<keyword evidence="3" id="KW-0238">DNA-binding</keyword>
<dbReference type="Gene3D" id="3.40.50.300">
    <property type="entry name" value="P-loop containing nucleotide triphosphate hydrolases"/>
    <property type="match status" value="1"/>
</dbReference>
<keyword evidence="2" id="KW-0067">ATP-binding</keyword>
<sequence>MRNNFPIPLQYKLGVRYSVPITSMTDDSRQMFSANGAYPTNEDVSALSMPLEDPHSRGNFFTDASAPAAANLFNVLTPTAQQTQRLRGVGRGSSAQTFTRTAAGTLTLSTARRTGTSQGCGDCIMALIDNRAGEVGAAICQLPSLTIIITQYGDSVTYAKTLSFIFSRGPAELLVPETVVGSNFVQTLLRHFNDTTITGVQRRSFDEAQGAHRLLELMSTDEAALEVSNTDRYLCLAAANALVEFLEMTYNYTLLPHTVRVKYLALENYMEVSRLSARALNIIATGTDHLAKFPNQKLDKETTEESVKTGNRKPPVRKTLFRSSRELKKDALFVPLATAVNYTITAVGRRLLRSTVLQPLRDPTSIELRYDAVEWLCRDNEALAAIRRSLRLLTGDDLERVISNFSHTPKLATLKTMQRCIDAVVTLWQFLRATTQLLYTLRGLLSKGGTGNAPESEECDDVGDHSNLSSDGVDCSYESQVELHEREGVMEKENFHWPVPPRSSLCSTSEGHRKPPMLLRKLLQTLTTCHMEEICAEIAHYLDESVVHVTGGDGASVGRRPRRTGGAVLQVQQCFAVKSNINGTLDAARHQYSQTIESMFAHAESLKQQYGVGSLRVVYDGVRGYHLCYDSRHERNAPDSIFLQKYSGGKHYALYHSGRAMMDVDVGGDLHGDSQQQRPPFYGSSVLHVETPEPLNTAAQRAAVTKHQVRGRRVTCTTKEMLLLRRGADDVVAEILHTQNGVVHRLIEYLRQRLGKLQAVCDGVAMLDLLIAFATYSRLNACVRPTVLRQGTSFNSSGTYFIEARHPGGLFTANTVQWSDRTNVLLLTGPNASGKTTLLRQVGQLIALAQSGCFVPAREAAIQPCDRIIAHMLCDDLEDAATSSFAREMRELSYLCMNATRESVVLVDELGRRTAAREGMAIAWATVEFLVEKRCRTIFATHYSRLTRLEEGTAGAVKNVHFVVAVEDGAGGSIPVGDDGMVVLVGGTAPLTNVESGSKPASKKSCTLRFEYRLQPGPSHVDCYGLRLASRVGFYASALKLAWELLPLIGGREGGRSHEGAGDEAVAATIDESEIKSFHSAGSPCCVRVADKVVADMAKSPPVVSPSACNKEELSMIGGNRISGNHSEDISVASNSRCLRHTCLEGGAGDLSKMLQLSPCGSSTE</sequence>
<proteinExistence type="predicted"/>
<dbReference type="PANTHER" id="PTHR11361:SF139">
    <property type="entry name" value="REPAIR PROTEIN, PUTATIVE-RELATED"/>
    <property type="match status" value="1"/>
</dbReference>
<dbReference type="GeneID" id="92375236"/>
<dbReference type="Gene3D" id="1.10.1420.10">
    <property type="match status" value="2"/>
</dbReference>
<dbReference type="InterPro" id="IPR007696">
    <property type="entry name" value="DNA_mismatch_repair_MutS_core"/>
</dbReference>
<dbReference type="FunFam" id="1.10.1420.10:FF:000133">
    <property type="entry name" value="Putative mis-match repair protein"/>
    <property type="match status" value="1"/>
</dbReference>
<dbReference type="Pfam" id="PF05192">
    <property type="entry name" value="MutS_III"/>
    <property type="match status" value="1"/>
</dbReference>
<dbReference type="FunFam" id="3.40.50.300:FF:003504">
    <property type="entry name" value="Mismatch repair protein, putative"/>
    <property type="match status" value="1"/>
</dbReference>
<dbReference type="InterPro" id="IPR000432">
    <property type="entry name" value="DNA_mismatch_repair_MutS_C"/>
</dbReference>
<evidence type="ECO:0000256" key="1">
    <source>
        <dbReference type="ARBA" id="ARBA00022741"/>
    </source>
</evidence>
<dbReference type="InterPro" id="IPR045076">
    <property type="entry name" value="MutS"/>
</dbReference>
<dbReference type="GO" id="GO:0032301">
    <property type="term" value="C:MutSalpha complex"/>
    <property type="evidence" value="ECO:0007669"/>
    <property type="project" value="TreeGrafter"/>
</dbReference>
<dbReference type="InterPro" id="IPR036678">
    <property type="entry name" value="MutS_con_dom_sf"/>
</dbReference>
<dbReference type="PANTHER" id="PTHR11361">
    <property type="entry name" value="DNA MISMATCH REPAIR PROTEIN MUTS FAMILY MEMBER"/>
    <property type="match status" value="1"/>
</dbReference>
<dbReference type="SMART" id="SM00533">
    <property type="entry name" value="MUTSd"/>
    <property type="match status" value="1"/>
</dbReference>
<dbReference type="InterPro" id="IPR027417">
    <property type="entry name" value="P-loop_NTPase"/>
</dbReference>
<keyword evidence="7" id="KW-1185">Reference proteome</keyword>
<accession>A0A1G4IC14</accession>
<comment type="caution">
    <text evidence="6">The sequence shown here is derived from an EMBL/GenBank/DDBJ whole genome shotgun (WGS) entry which is preliminary data.</text>
</comment>
<feature type="domain" description="DNA mismatch repair proteins mutS family" evidence="5">
    <location>
        <begin position="822"/>
        <end position="1047"/>
    </location>
</feature>
<dbReference type="Gene3D" id="3.30.420.110">
    <property type="entry name" value="MutS, connector domain"/>
    <property type="match status" value="1"/>
</dbReference>
<keyword evidence="1" id="KW-0547">Nucleotide-binding</keyword>